<dbReference type="PIRSF" id="PIRSF031501">
    <property type="entry name" value="QueT"/>
    <property type="match status" value="1"/>
</dbReference>
<sequence length="170" mass="18920">MENKKEQSVVASWTTQDTAKMAIVAGLYVAVTLVLSVISFGVIQLRLSEMFNYLSLYNKRYIVAVTLGVAIANAFSPLGIIDVLVGSISTFLVLVINYAITKRINNMKIKMVVTAMTFAISMFTVAGQLTVLYNLPFFYNWLIIGLGELFSMIVGGVMIYWMSKKIDFTK</sequence>
<feature type="transmembrane region" description="Helical" evidence="1">
    <location>
        <begin position="22"/>
        <end position="45"/>
    </location>
</feature>
<evidence type="ECO:0000313" key="3">
    <source>
        <dbReference type="Proteomes" id="UP000191200"/>
    </source>
</evidence>
<organism evidence="2 3">
    <name type="scientific">Vagococcus teuberi</name>
    <dbReference type="NCBI Taxonomy" id="519472"/>
    <lineage>
        <taxon>Bacteria</taxon>
        <taxon>Bacillati</taxon>
        <taxon>Bacillota</taxon>
        <taxon>Bacilli</taxon>
        <taxon>Lactobacillales</taxon>
        <taxon>Enterococcaceae</taxon>
        <taxon>Vagococcus</taxon>
    </lineage>
</organism>
<keyword evidence="3" id="KW-1185">Reference proteome</keyword>
<dbReference type="RefSeq" id="WP_071457562.1">
    <property type="nucleotide sequence ID" value="NZ_CABJEN010000002.1"/>
</dbReference>
<dbReference type="InterPro" id="IPR010387">
    <property type="entry name" value="QueT"/>
</dbReference>
<gene>
    <name evidence="2" type="ORF">BHY08_09110</name>
</gene>
<protein>
    <recommendedName>
        <fullName evidence="4">QueT transporter family protein</fullName>
    </recommendedName>
</protein>
<reference evidence="2 3" key="1">
    <citation type="submission" date="2016-09" db="EMBL/GenBank/DDBJ databases">
        <title>Vagococcus teuberi sp. nov., isolated from the Malian artisanal sour milk fene.</title>
        <authorList>
            <person name="Wullschleger S."/>
            <person name="Seifert C."/>
            <person name="Baumgartner S."/>
            <person name="Lacroix C."/>
            <person name="Bonfoh B."/>
            <person name="Stevens M.J."/>
            <person name="Meile L."/>
        </authorList>
    </citation>
    <scope>NUCLEOTIDE SEQUENCE [LARGE SCALE GENOMIC DNA]</scope>
    <source>
        <strain evidence="2 3">DSM 21459</strain>
    </source>
</reference>
<dbReference type="KEGG" id="vte:BHY08_09110"/>
<evidence type="ECO:0000256" key="1">
    <source>
        <dbReference type="SAM" id="Phobius"/>
    </source>
</evidence>
<dbReference type="STRING" id="519472.BHY08_09110"/>
<feature type="transmembrane region" description="Helical" evidence="1">
    <location>
        <begin position="112"/>
        <end position="133"/>
    </location>
</feature>
<keyword evidence="1" id="KW-0812">Transmembrane</keyword>
<proteinExistence type="predicted"/>
<keyword evidence="1" id="KW-0472">Membrane</keyword>
<dbReference type="OrthoDB" id="1706970at2"/>
<evidence type="ECO:0000313" key="2">
    <source>
        <dbReference type="EMBL" id="APB31954.1"/>
    </source>
</evidence>
<dbReference type="Proteomes" id="UP000191200">
    <property type="component" value="Chromosome"/>
</dbReference>
<dbReference type="PANTHER" id="PTHR40044">
    <property type="entry name" value="INTEGRAL MEMBRANE PROTEIN-RELATED"/>
    <property type="match status" value="1"/>
</dbReference>
<accession>A0A1J0A7Q6</accession>
<feature type="transmembrane region" description="Helical" evidence="1">
    <location>
        <begin position="139"/>
        <end position="161"/>
    </location>
</feature>
<feature type="transmembrane region" description="Helical" evidence="1">
    <location>
        <begin position="81"/>
        <end position="100"/>
    </location>
</feature>
<dbReference type="AlphaFoldDB" id="A0A1J0A7Q6"/>
<dbReference type="EMBL" id="CP017267">
    <property type="protein sequence ID" value="APB31954.1"/>
    <property type="molecule type" value="Genomic_DNA"/>
</dbReference>
<dbReference type="Pfam" id="PF06177">
    <property type="entry name" value="QueT"/>
    <property type="match status" value="1"/>
</dbReference>
<keyword evidence="1" id="KW-1133">Transmembrane helix</keyword>
<name>A0A1J0A7Q6_9ENTE</name>
<dbReference type="PANTHER" id="PTHR40044:SF1">
    <property type="entry name" value="INTEGRAL MEMBRANE PROTEIN"/>
    <property type="match status" value="1"/>
</dbReference>
<evidence type="ECO:0008006" key="4">
    <source>
        <dbReference type="Google" id="ProtNLM"/>
    </source>
</evidence>